<dbReference type="SUPFAM" id="SSF53474">
    <property type="entry name" value="alpha/beta-Hydrolases"/>
    <property type="match status" value="1"/>
</dbReference>
<name>A0A8K0JFT3_9TREE</name>
<reference evidence="3" key="1">
    <citation type="submission" date="2020-04" db="EMBL/GenBank/DDBJ databases">
        <title>Analysis of mating type loci in Filobasidium floriforme.</title>
        <authorList>
            <person name="Nowrousian M."/>
        </authorList>
    </citation>
    <scope>NUCLEOTIDE SEQUENCE</scope>
    <source>
        <strain evidence="3">CBS 6242</strain>
    </source>
</reference>
<feature type="domain" description="Peptidase S33 tripeptidyl aminopeptidase-like C-terminal" evidence="2">
    <location>
        <begin position="388"/>
        <end position="495"/>
    </location>
</feature>
<evidence type="ECO:0000313" key="3">
    <source>
        <dbReference type="EMBL" id="KAG7527372.1"/>
    </source>
</evidence>
<dbReference type="AlphaFoldDB" id="A0A8K0JFT3"/>
<dbReference type="OrthoDB" id="2595639at2759"/>
<gene>
    <name evidence="3" type="ORF">FFLO_07000</name>
</gene>
<dbReference type="EMBL" id="JABELV010000310">
    <property type="protein sequence ID" value="KAG7527372.1"/>
    <property type="molecule type" value="Genomic_DNA"/>
</dbReference>
<protein>
    <recommendedName>
        <fullName evidence="2">Peptidase S33 tripeptidyl aminopeptidase-like C-terminal domain-containing protein</fullName>
    </recommendedName>
</protein>
<evidence type="ECO:0000259" key="2">
    <source>
        <dbReference type="Pfam" id="PF08386"/>
    </source>
</evidence>
<dbReference type="InterPro" id="IPR013595">
    <property type="entry name" value="Pept_S33_TAP-like_C"/>
</dbReference>
<dbReference type="Gene3D" id="3.40.50.1820">
    <property type="entry name" value="alpha/beta hydrolase"/>
    <property type="match status" value="1"/>
</dbReference>
<comment type="caution">
    <text evidence="3">The sequence shown here is derived from an EMBL/GenBank/DDBJ whole genome shotgun (WGS) entry which is preliminary data.</text>
</comment>
<accession>A0A8K0JFT3</accession>
<proteinExistence type="predicted"/>
<evidence type="ECO:0000313" key="4">
    <source>
        <dbReference type="Proteomes" id="UP000812966"/>
    </source>
</evidence>
<feature type="region of interest" description="Disordered" evidence="1">
    <location>
        <begin position="1"/>
        <end position="24"/>
    </location>
</feature>
<evidence type="ECO:0000256" key="1">
    <source>
        <dbReference type="SAM" id="MobiDB-lite"/>
    </source>
</evidence>
<dbReference type="InterPro" id="IPR029058">
    <property type="entry name" value="AB_hydrolase_fold"/>
</dbReference>
<sequence>MTKIPSSLSSSSSSPSHPERSLGSVLINYGGPGVSGYTSSFTFGKNIHRSIGGKFDVISWDPRGIGRTRPVVDCWGGELEASVVKANMPEELGLEVLPRLQLHHNDSSSSSSSSPDPILTFQLERFLAQNKLQASRCASSNTSNAEMLKHLGTTTLIKDTERINAVLEGPEAMINGIGGSYGTIWAAYLLGMLPGKVGKVVAHGVADPVMWATEHYESYDLLDVLLTDAEKSLEAFYRACYDAGQTDCPLVRSRDHSWRDIQRRVDGFLEDVYHAPLAAWEARRPGLVTSGYIRQSLFQTLQLPSLWKPFASALSDAMYNSKSTALRDFLLPPTSVLNQVRLGQTGQSDLSRLAVSCADAPRYRENEKLPTPEGMASRLERIRRETSPTFGATVAMMEQHGGCQFWPQSDKPAERFEGPWNTTLANPVLIMSNVYDPITPSISGEKMSALYGNMSRHVVTESFGHSYLAWPQRCWSGVLTDYFERGILPEDGHLCRATANETNVFRDYKP</sequence>
<keyword evidence="4" id="KW-1185">Reference proteome</keyword>
<dbReference type="Pfam" id="PF08386">
    <property type="entry name" value="Abhydrolase_4"/>
    <property type="match status" value="1"/>
</dbReference>
<dbReference type="Proteomes" id="UP000812966">
    <property type="component" value="Unassembled WGS sequence"/>
</dbReference>
<organism evidence="3 4">
    <name type="scientific">Filobasidium floriforme</name>
    <dbReference type="NCBI Taxonomy" id="5210"/>
    <lineage>
        <taxon>Eukaryota</taxon>
        <taxon>Fungi</taxon>
        <taxon>Dikarya</taxon>
        <taxon>Basidiomycota</taxon>
        <taxon>Agaricomycotina</taxon>
        <taxon>Tremellomycetes</taxon>
        <taxon>Filobasidiales</taxon>
        <taxon>Filobasidiaceae</taxon>
        <taxon>Filobasidium</taxon>
    </lineage>
</organism>